<dbReference type="Proteomes" id="UP001066276">
    <property type="component" value="Chromosome 4_2"/>
</dbReference>
<dbReference type="EMBL" id="JANPWB010000008">
    <property type="protein sequence ID" value="KAJ1165774.1"/>
    <property type="molecule type" value="Genomic_DNA"/>
</dbReference>
<sequence>MLDRLDKHAERLDQVKRRVSEAEGEHGALVTAHKKVHILLLTLQAKAEDLEARSHRNNVRTTGIAKSTRIDNMGRYVE</sequence>
<evidence type="ECO:0000313" key="1">
    <source>
        <dbReference type="EMBL" id="KAJ1165774.1"/>
    </source>
</evidence>
<reference evidence="1" key="1">
    <citation type="journal article" date="2022" name="bioRxiv">
        <title>Sequencing and chromosome-scale assembly of the giantPleurodeles waltlgenome.</title>
        <authorList>
            <person name="Brown T."/>
            <person name="Elewa A."/>
            <person name="Iarovenko S."/>
            <person name="Subramanian E."/>
            <person name="Araus A.J."/>
            <person name="Petzold A."/>
            <person name="Susuki M."/>
            <person name="Suzuki K.-i.T."/>
            <person name="Hayashi T."/>
            <person name="Toyoda A."/>
            <person name="Oliveira C."/>
            <person name="Osipova E."/>
            <person name="Leigh N.D."/>
            <person name="Simon A."/>
            <person name="Yun M.H."/>
        </authorList>
    </citation>
    <scope>NUCLEOTIDE SEQUENCE</scope>
    <source>
        <strain evidence="1">20211129_DDA</strain>
        <tissue evidence="1">Liver</tissue>
    </source>
</reference>
<name>A0AAV7SP51_PLEWA</name>
<evidence type="ECO:0000313" key="2">
    <source>
        <dbReference type="Proteomes" id="UP001066276"/>
    </source>
</evidence>
<organism evidence="1 2">
    <name type="scientific">Pleurodeles waltl</name>
    <name type="common">Iberian ribbed newt</name>
    <dbReference type="NCBI Taxonomy" id="8319"/>
    <lineage>
        <taxon>Eukaryota</taxon>
        <taxon>Metazoa</taxon>
        <taxon>Chordata</taxon>
        <taxon>Craniata</taxon>
        <taxon>Vertebrata</taxon>
        <taxon>Euteleostomi</taxon>
        <taxon>Amphibia</taxon>
        <taxon>Batrachia</taxon>
        <taxon>Caudata</taxon>
        <taxon>Salamandroidea</taxon>
        <taxon>Salamandridae</taxon>
        <taxon>Pleurodelinae</taxon>
        <taxon>Pleurodeles</taxon>
    </lineage>
</organism>
<keyword evidence="2" id="KW-1185">Reference proteome</keyword>
<comment type="caution">
    <text evidence="1">The sequence shown here is derived from an EMBL/GenBank/DDBJ whole genome shotgun (WGS) entry which is preliminary data.</text>
</comment>
<gene>
    <name evidence="1" type="ORF">NDU88_006191</name>
</gene>
<proteinExistence type="predicted"/>
<dbReference type="AlphaFoldDB" id="A0AAV7SP51"/>
<accession>A0AAV7SP51</accession>
<protein>
    <submittedName>
        <fullName evidence="1">Uncharacterized protein</fullName>
    </submittedName>
</protein>